<proteinExistence type="predicted"/>
<dbReference type="AlphaFoldDB" id="A0A0E9WGU2"/>
<reference evidence="1" key="1">
    <citation type="submission" date="2014-11" db="EMBL/GenBank/DDBJ databases">
        <authorList>
            <person name="Amaro Gonzalez C."/>
        </authorList>
    </citation>
    <scope>NUCLEOTIDE SEQUENCE</scope>
</reference>
<evidence type="ECO:0000313" key="1">
    <source>
        <dbReference type="EMBL" id="JAH89614.1"/>
    </source>
</evidence>
<dbReference type="EMBL" id="GBXM01018963">
    <property type="protein sequence ID" value="JAH89614.1"/>
    <property type="molecule type" value="Transcribed_RNA"/>
</dbReference>
<sequence>MFSPITSDGTLAYSTDCTITKVLYRDHC</sequence>
<name>A0A0E9WGU2_ANGAN</name>
<protein>
    <submittedName>
        <fullName evidence="1">Uncharacterized protein</fullName>
    </submittedName>
</protein>
<organism evidence="1">
    <name type="scientific">Anguilla anguilla</name>
    <name type="common">European freshwater eel</name>
    <name type="synonym">Muraena anguilla</name>
    <dbReference type="NCBI Taxonomy" id="7936"/>
    <lineage>
        <taxon>Eukaryota</taxon>
        <taxon>Metazoa</taxon>
        <taxon>Chordata</taxon>
        <taxon>Craniata</taxon>
        <taxon>Vertebrata</taxon>
        <taxon>Euteleostomi</taxon>
        <taxon>Actinopterygii</taxon>
        <taxon>Neopterygii</taxon>
        <taxon>Teleostei</taxon>
        <taxon>Anguilliformes</taxon>
        <taxon>Anguillidae</taxon>
        <taxon>Anguilla</taxon>
    </lineage>
</organism>
<reference evidence="1" key="2">
    <citation type="journal article" date="2015" name="Fish Shellfish Immunol.">
        <title>Early steps in the European eel (Anguilla anguilla)-Vibrio vulnificus interaction in the gills: Role of the RtxA13 toxin.</title>
        <authorList>
            <person name="Callol A."/>
            <person name="Pajuelo D."/>
            <person name="Ebbesson L."/>
            <person name="Teles M."/>
            <person name="MacKenzie S."/>
            <person name="Amaro C."/>
        </authorList>
    </citation>
    <scope>NUCLEOTIDE SEQUENCE</scope>
</reference>
<accession>A0A0E9WGU2</accession>